<dbReference type="Proteomes" id="UP000694910">
    <property type="component" value="Unplaced"/>
</dbReference>
<feature type="domain" description="Myb-like" evidence="1">
    <location>
        <begin position="146"/>
        <end position="230"/>
    </location>
</feature>
<protein>
    <submittedName>
        <fullName evidence="3">Transcription termination factor 1 isoform X1</fullName>
    </submittedName>
</protein>
<proteinExistence type="predicted"/>
<gene>
    <name evidence="3" type="primary">LOC101392520</name>
</gene>
<evidence type="ECO:0000259" key="1">
    <source>
        <dbReference type="PROSITE" id="PS50090"/>
    </source>
</evidence>
<dbReference type="Pfam" id="PF13921">
    <property type="entry name" value="Myb_DNA-bind_6"/>
    <property type="match status" value="1"/>
</dbReference>
<reference evidence="3" key="1">
    <citation type="submission" date="2025-08" db="UniProtKB">
        <authorList>
            <consortium name="RefSeq"/>
        </authorList>
    </citation>
    <scope>IDENTIFICATION</scope>
</reference>
<dbReference type="InterPro" id="IPR001005">
    <property type="entry name" value="SANT/Myb"/>
</dbReference>
<evidence type="ECO:0000313" key="3">
    <source>
        <dbReference type="RefSeq" id="XP_014637762.1"/>
    </source>
</evidence>
<evidence type="ECO:0000313" key="2">
    <source>
        <dbReference type="Proteomes" id="UP000694910"/>
    </source>
</evidence>
<dbReference type="InterPro" id="IPR053078">
    <property type="entry name" value="TTF1-like"/>
</dbReference>
<sequence>MYRDDLGRFKEFKAQGVAIKFGKFSVKENKQLEKNVQEFLSLTGIENADKLLYTDRYPEEKSVITDLKRKYSFRLHIGKGIARPWKLVYYRAKKMFDVNNYKGRYSKGDTEKLKIYHSLHGNDWKKIGEMVARSSLSVALKFSQISSERNRGAWSKTETQKLIKAVEEVILKKMSPQELNEVDSKLQENPESCLSIVREKLYKGISWIEVEAKVETRNWMQCKSKWTEILTKRMTNGQHVYRGVHALQAKINLIESDVPPSYVQTKFYKLKATCVPFWQKKTFPEIIDYLYETSLPLLKEKLENKMKRRGTEIQAPAAPRQVFLFRDIFYCDDDSEGDDVDDRS</sequence>
<organism evidence="2 3">
    <name type="scientific">Ceratotherium simum simum</name>
    <name type="common">Southern white rhinoceros</name>
    <dbReference type="NCBI Taxonomy" id="73337"/>
    <lineage>
        <taxon>Eukaryota</taxon>
        <taxon>Metazoa</taxon>
        <taxon>Chordata</taxon>
        <taxon>Craniata</taxon>
        <taxon>Vertebrata</taxon>
        <taxon>Euteleostomi</taxon>
        <taxon>Mammalia</taxon>
        <taxon>Eutheria</taxon>
        <taxon>Laurasiatheria</taxon>
        <taxon>Perissodactyla</taxon>
        <taxon>Rhinocerotidae</taxon>
        <taxon>Ceratotherium</taxon>
    </lineage>
</organism>
<dbReference type="RefSeq" id="XP_014637762.1">
    <property type="nucleotide sequence ID" value="XM_014782276.1"/>
</dbReference>
<dbReference type="PANTHER" id="PTHR46760:SF1">
    <property type="entry name" value="TRANSCRIPTION TERMINATION FACTOR 1"/>
    <property type="match status" value="1"/>
</dbReference>
<accession>A0ABM1CDY1</accession>
<dbReference type="SMART" id="SM00717">
    <property type="entry name" value="SANT"/>
    <property type="match status" value="2"/>
</dbReference>
<keyword evidence="2" id="KW-1185">Reference proteome</keyword>
<dbReference type="GeneID" id="101392520"/>
<name>A0ABM1CDY1_CERSS</name>
<dbReference type="PROSITE" id="PS50090">
    <property type="entry name" value="MYB_LIKE"/>
    <property type="match status" value="1"/>
</dbReference>
<dbReference type="PANTHER" id="PTHR46760">
    <property type="entry name" value="TRANSCRIPTION TERMINATION FACTOR 1"/>
    <property type="match status" value="1"/>
</dbReference>
<dbReference type="Gene3D" id="1.10.10.60">
    <property type="entry name" value="Homeodomain-like"/>
    <property type="match status" value="1"/>
</dbReference>